<gene>
    <name evidence="5" type="ORF">H0185_14315</name>
</gene>
<dbReference type="Pfam" id="PF07731">
    <property type="entry name" value="Cu-oxidase_2"/>
    <property type="match status" value="1"/>
</dbReference>
<dbReference type="CDD" id="cd13844">
    <property type="entry name" value="CuRO_1_BOD_CotA_like"/>
    <property type="match status" value="1"/>
</dbReference>
<dbReference type="RefSeq" id="WP_221874224.1">
    <property type="nucleotide sequence ID" value="NZ_JACWFH010000017.1"/>
</dbReference>
<dbReference type="Pfam" id="PF07732">
    <property type="entry name" value="Cu-oxidase_3"/>
    <property type="match status" value="1"/>
</dbReference>
<comment type="caution">
    <text evidence="5">The sequence shown here is derived from an EMBL/GenBank/DDBJ whole genome shotgun (WGS) entry which is preliminary data.</text>
</comment>
<feature type="domain" description="Plastocyanin-like" evidence="4">
    <location>
        <begin position="52"/>
        <end position="180"/>
    </location>
</feature>
<dbReference type="InterPro" id="IPR045087">
    <property type="entry name" value="Cu-oxidase_fam"/>
</dbReference>
<evidence type="ECO:0000259" key="3">
    <source>
        <dbReference type="Pfam" id="PF07731"/>
    </source>
</evidence>
<keyword evidence="6" id="KW-1185">Reference proteome</keyword>
<proteinExistence type="inferred from homology"/>
<organism evidence="5 6">
    <name type="scientific">Mesobacillus maritimus</name>
    <dbReference type="NCBI Taxonomy" id="1643336"/>
    <lineage>
        <taxon>Bacteria</taxon>
        <taxon>Bacillati</taxon>
        <taxon>Bacillota</taxon>
        <taxon>Bacilli</taxon>
        <taxon>Bacillales</taxon>
        <taxon>Bacillaceae</taxon>
        <taxon>Mesobacillus</taxon>
    </lineage>
</organism>
<sequence>MGSKPASTKLTKFVDPLPILKTLKPKRMTKDGPYYEVIMEEFEQKLHRDLPPTKVWGYNRQVPGPLIEANKGEPIQVKWMNNLPTKHFLPVDTSFHAHEMPEVRTVTHLHGSETPQPSDGYPEAWFTKDFEEVGPFFEREVYEYPNHQRATMLWYHDHAMGLTRLNNYAGLAGAYIIRDKWEESLNLPKKEYEIPLIIQDRSFNPDGSLFYPQQPDDAADNLPNPSIVPAFTGDTLLVNGKVWPYLEVEPRKYRFRILNASNTRSYQLQLGAGLSFYQIGTDGGLMRRPVKLETIPMQPAERIDVIIDFSNMKGKELILMNNLGENASPEDETNEVMKFKVTRPLSGEDRSVIPKILSDFRSLKHNKITSNRIVKLVGSADEFGRPLLLLNNKKWHDPIEITPELGSTEIWSFMNTTNFTHPMHIHLIQFQILERQPFDLERYNEDGQIIFTGPPKPPEPHERGWKDTVAAPAGQMTRVIGKYAPYAGHYVYHCHILEHEDYDMMRPFRVVDRHGGTGSSFTNRNHHPQDH</sequence>
<dbReference type="InterPro" id="IPR011707">
    <property type="entry name" value="Cu-oxidase-like_N"/>
</dbReference>
<feature type="domain" description="Plastocyanin-like" evidence="2">
    <location>
        <begin position="231"/>
        <end position="330"/>
    </location>
</feature>
<dbReference type="EMBL" id="JACWFH010000017">
    <property type="protein sequence ID" value="MBY0097976.1"/>
    <property type="molecule type" value="Genomic_DNA"/>
</dbReference>
<reference evidence="5 6" key="1">
    <citation type="submission" date="2020-07" db="EMBL/GenBank/DDBJ databases">
        <title>Fungal Genomes of the International Space Station.</title>
        <authorList>
            <person name="Seuylemezian A."/>
            <person name="Singh N.K."/>
            <person name="Wood J."/>
            <person name="Venkateswaran K."/>
        </authorList>
    </citation>
    <scope>NUCLEOTIDE SEQUENCE [LARGE SCALE GENOMIC DNA]</scope>
    <source>
        <strain evidence="5 6">PL-B2</strain>
    </source>
</reference>
<name>A0ABS7K6S0_9BACI</name>
<accession>A0ABS7K6S0</accession>
<evidence type="ECO:0000256" key="1">
    <source>
        <dbReference type="ARBA" id="ARBA00010609"/>
    </source>
</evidence>
<dbReference type="CDD" id="cd13891">
    <property type="entry name" value="CuRO_3_CotA_like"/>
    <property type="match status" value="1"/>
</dbReference>
<evidence type="ECO:0000313" key="6">
    <source>
        <dbReference type="Proteomes" id="UP000769780"/>
    </source>
</evidence>
<dbReference type="Pfam" id="PF00394">
    <property type="entry name" value="Cu-oxidase"/>
    <property type="match status" value="1"/>
</dbReference>
<comment type="similarity">
    <text evidence="1">Belongs to the multicopper oxidase family.</text>
</comment>
<dbReference type="InterPro" id="IPR008972">
    <property type="entry name" value="Cupredoxin"/>
</dbReference>
<evidence type="ECO:0000259" key="4">
    <source>
        <dbReference type="Pfam" id="PF07732"/>
    </source>
</evidence>
<dbReference type="Proteomes" id="UP000769780">
    <property type="component" value="Unassembled WGS sequence"/>
</dbReference>
<dbReference type="InterPro" id="IPR011706">
    <property type="entry name" value="Cu-oxidase_C"/>
</dbReference>
<dbReference type="PANTHER" id="PTHR48267:SF1">
    <property type="entry name" value="BILIRUBIN OXIDASE"/>
    <property type="match status" value="1"/>
</dbReference>
<dbReference type="InterPro" id="IPR001117">
    <property type="entry name" value="Cu-oxidase_2nd"/>
</dbReference>
<dbReference type="CDD" id="cd13868">
    <property type="entry name" value="CuRO_2_CotA_like"/>
    <property type="match status" value="1"/>
</dbReference>
<feature type="domain" description="Plastocyanin-like" evidence="3">
    <location>
        <begin position="384"/>
        <end position="512"/>
    </location>
</feature>
<dbReference type="SUPFAM" id="SSF49503">
    <property type="entry name" value="Cupredoxins"/>
    <property type="match status" value="3"/>
</dbReference>
<evidence type="ECO:0000313" key="5">
    <source>
        <dbReference type="EMBL" id="MBY0097976.1"/>
    </source>
</evidence>
<dbReference type="Gene3D" id="2.60.40.420">
    <property type="entry name" value="Cupredoxins - blue copper proteins"/>
    <property type="match status" value="3"/>
</dbReference>
<protein>
    <submittedName>
        <fullName evidence="5">Multicopper oxidase domain-containing protein</fullName>
    </submittedName>
</protein>
<dbReference type="PANTHER" id="PTHR48267">
    <property type="entry name" value="CUPREDOXIN SUPERFAMILY PROTEIN"/>
    <property type="match status" value="1"/>
</dbReference>
<evidence type="ECO:0000259" key="2">
    <source>
        <dbReference type="Pfam" id="PF00394"/>
    </source>
</evidence>